<comment type="caution">
    <text evidence="1">The sequence shown here is derived from an EMBL/GenBank/DDBJ whole genome shotgun (WGS) entry which is preliminary data.</text>
</comment>
<organism evidence="1 2">
    <name type="scientific">Corynebacterium diphtheriae</name>
    <dbReference type="NCBI Taxonomy" id="1717"/>
    <lineage>
        <taxon>Bacteria</taxon>
        <taxon>Bacillati</taxon>
        <taxon>Actinomycetota</taxon>
        <taxon>Actinomycetes</taxon>
        <taxon>Mycobacteriales</taxon>
        <taxon>Corynebacteriaceae</taxon>
        <taxon>Corynebacterium</taxon>
    </lineage>
</organism>
<reference evidence="1 2" key="1">
    <citation type="submission" date="2020-02" db="EMBL/GenBank/DDBJ databases">
        <authorList>
            <person name="Brisse S."/>
        </authorList>
    </citation>
    <scope>NUCLEOTIDE SEQUENCE [LARGE SCALE GENOMIC DNA]</scope>
    <source>
        <strain evidence="1">CIP107547</strain>
    </source>
</reference>
<proteinExistence type="predicted"/>
<evidence type="ECO:0000313" key="2">
    <source>
        <dbReference type="Proteomes" id="UP000480222"/>
    </source>
</evidence>
<accession>A0A811G205</accession>
<sequence>MRMNLYLRRDIDYLFAPYSYDQLFLKLPYDYAVEAASRSRIFITPEGAANSYWSQQYVEIDTTVDDLPNALRLGVRDPKIPRRWAAVLETKNPEWVWFLCDRPMEYEQFLSFIGLVGSIPFVPGMTQVLIQDHPDERELEDALGSRTGTKNRTVHSYDIHAAIGLSESVPENRGEQFFDVGIGEGESRFQAFTQWPEAEEFRFPGLERLKAKKGPLRKRFTTQDLADCAHLFGLDPFNRDFLTGRATLINAGYPLAQAYGSSAIFDYPEHTWDREHERSEG</sequence>
<evidence type="ECO:0000313" key="1">
    <source>
        <dbReference type="EMBL" id="CAB0580757.1"/>
    </source>
</evidence>
<protein>
    <recommendedName>
        <fullName evidence="3">DUF4123 domain-containing protein</fullName>
    </recommendedName>
</protein>
<name>A0A811G205_CORDP</name>
<gene>
    <name evidence="1" type="ORF">CIP107547_00234</name>
</gene>
<dbReference type="Proteomes" id="UP000480222">
    <property type="component" value="Unassembled WGS sequence"/>
</dbReference>
<evidence type="ECO:0008006" key="3">
    <source>
        <dbReference type="Google" id="ProtNLM"/>
    </source>
</evidence>
<dbReference type="AlphaFoldDB" id="A0A811G205"/>
<dbReference type="EMBL" id="CADDAV010000001">
    <property type="protein sequence ID" value="CAB0580757.1"/>
    <property type="molecule type" value="Genomic_DNA"/>
</dbReference>